<protein>
    <submittedName>
        <fullName evidence="2">Putative RNA-directed DNA polymerase</fullName>
        <ecNumber evidence="2">2.7.7.49</ecNumber>
    </submittedName>
</protein>
<dbReference type="STRING" id="1229780.BN381_600011"/>
<comment type="caution">
    <text evidence="2">The sequence shown here is derived from an EMBL/GenBank/DDBJ whole genome shotgun (WGS) entry which is preliminary data.</text>
</comment>
<sequence>MNTGEPFPGLYEAEYRVLVMQQKLHQWAMADRGRRFDDVFNLVYDPAFLVVAWDRVRGNKGGRTAGVDGVKPASIVFGVEKLLTGLRDDLKARRFQPQRVREKTIPKASGKVRRLGIPTVADRVVQASLKLVLEPIFEADFKPCSYGFRPKRRAQDAIAEIHYLASPPRNYEWVFEADIKACFDEIDHTALMGRVRDRVGDKRVLGLVKAFLKAGVLSEDGSAKATITGTPQGGILSPLLANIALSVLDEHFTQKWEALGPEWARRKHRRAGGSTMRIVRYADDFVVMVNGTRDDAEALWDEVAAVLAPMGLRLSEEKTRVCHIDDGFDFLGWHIERRDQPSRTGKKAIYTYPSKKSLASIVGKVRSLTARAKHRTLGDLLARLNPVLRGWCTYFRHGVSKRTFGYLDHYAFWRIVGWLRKRHPKLNMGTLIRRHLPGWEIADGGIEMFRPSRFAVERYRYRGTKIPSPWASETTTTPAPAA</sequence>
<dbReference type="EMBL" id="CANL01000057">
    <property type="protein sequence ID" value="CCM65197.1"/>
    <property type="molecule type" value="Genomic_DNA"/>
</dbReference>
<evidence type="ECO:0000259" key="1">
    <source>
        <dbReference type="PROSITE" id="PS50878"/>
    </source>
</evidence>
<keyword evidence="2" id="KW-0695">RNA-directed DNA polymerase</keyword>
<organism evidence="2 3">
    <name type="scientific">Candidatus Neomicrothrix parvicella RN1</name>
    <dbReference type="NCBI Taxonomy" id="1229780"/>
    <lineage>
        <taxon>Bacteria</taxon>
        <taxon>Bacillati</taxon>
        <taxon>Actinomycetota</taxon>
        <taxon>Acidimicrobiia</taxon>
        <taxon>Acidimicrobiales</taxon>
        <taxon>Microthrixaceae</taxon>
        <taxon>Candidatus Neomicrothrix</taxon>
    </lineage>
</organism>
<dbReference type="InterPro" id="IPR051083">
    <property type="entry name" value="GrpII_Intron_Splice-Mob/Def"/>
</dbReference>
<dbReference type="RefSeq" id="WP_012229710.1">
    <property type="nucleotide sequence ID" value="NZ_HG422565.1"/>
</dbReference>
<reference evidence="2 3" key="1">
    <citation type="journal article" date="2013" name="ISME J.">
        <title>Metabolic model for the filamentous 'Candidatus Microthrix parvicella' based on genomic and metagenomic analyses.</title>
        <authorList>
            <person name="Jon McIlroy S."/>
            <person name="Kristiansen R."/>
            <person name="Albertsen M."/>
            <person name="Michael Karst S."/>
            <person name="Rossetti S."/>
            <person name="Lund Nielsen J."/>
            <person name="Tandoi V."/>
            <person name="James Seviour R."/>
            <person name="Nielsen P.H."/>
        </authorList>
    </citation>
    <scope>NUCLEOTIDE SEQUENCE [LARGE SCALE GENOMIC DNA]</scope>
    <source>
        <strain evidence="2 3">RN1</strain>
    </source>
</reference>
<dbReference type="AlphaFoldDB" id="R4Z795"/>
<dbReference type="InterPro" id="IPR030931">
    <property type="entry name" value="Group_II_RT_mat"/>
</dbReference>
<evidence type="ECO:0000313" key="3">
    <source>
        <dbReference type="Proteomes" id="UP000018291"/>
    </source>
</evidence>
<dbReference type="HOGENOM" id="CLU_013584_2_0_11"/>
<dbReference type="PANTHER" id="PTHR34047:SF8">
    <property type="entry name" value="PROTEIN YKFC"/>
    <property type="match status" value="1"/>
</dbReference>
<dbReference type="EC" id="2.7.7.49" evidence="2"/>
<dbReference type="InterPro" id="IPR000477">
    <property type="entry name" value="RT_dom"/>
</dbReference>
<dbReference type="Proteomes" id="UP000018291">
    <property type="component" value="Unassembled WGS sequence"/>
</dbReference>
<dbReference type="PANTHER" id="PTHR34047">
    <property type="entry name" value="NUCLEAR INTRON MATURASE 1, MITOCHONDRIAL-RELATED"/>
    <property type="match status" value="1"/>
</dbReference>
<accession>R4Z795</accession>
<gene>
    <name evidence="2" type="ORF">BN381_600011</name>
</gene>
<name>R4Z795_9ACTN</name>
<dbReference type="NCBIfam" id="TIGR04416">
    <property type="entry name" value="group_II_RT_mat"/>
    <property type="match status" value="1"/>
</dbReference>
<dbReference type="InterPro" id="IPR043502">
    <property type="entry name" value="DNA/RNA_pol_sf"/>
</dbReference>
<keyword evidence="3" id="KW-1185">Reference proteome</keyword>
<dbReference type="SUPFAM" id="SSF56672">
    <property type="entry name" value="DNA/RNA polymerases"/>
    <property type="match status" value="1"/>
</dbReference>
<dbReference type="GO" id="GO:0003964">
    <property type="term" value="F:RNA-directed DNA polymerase activity"/>
    <property type="evidence" value="ECO:0007669"/>
    <property type="project" value="UniProtKB-KW"/>
</dbReference>
<evidence type="ECO:0000313" key="2">
    <source>
        <dbReference type="EMBL" id="CCM65197.1"/>
    </source>
</evidence>
<proteinExistence type="predicted"/>
<dbReference type="PROSITE" id="PS50878">
    <property type="entry name" value="RT_POL"/>
    <property type="match status" value="1"/>
</dbReference>
<dbReference type="Pfam" id="PF00078">
    <property type="entry name" value="RVT_1"/>
    <property type="match status" value="1"/>
</dbReference>
<dbReference type="InterPro" id="IPR013597">
    <property type="entry name" value="Mat_intron_G2"/>
</dbReference>
<keyword evidence="2" id="KW-0808">Transferase</keyword>
<keyword evidence="2" id="KW-0548">Nucleotidyltransferase</keyword>
<dbReference type="CDD" id="cd01651">
    <property type="entry name" value="RT_G2_intron"/>
    <property type="match status" value="1"/>
</dbReference>
<dbReference type="eggNOG" id="COG3344">
    <property type="taxonomic scope" value="Bacteria"/>
</dbReference>
<dbReference type="Pfam" id="PF08388">
    <property type="entry name" value="GIIM"/>
    <property type="match status" value="1"/>
</dbReference>
<feature type="domain" description="Reverse transcriptase" evidence="1">
    <location>
        <begin position="86"/>
        <end position="335"/>
    </location>
</feature>